<gene>
    <name evidence="2" type="ORF">MESS2_320049</name>
</gene>
<dbReference type="AlphaFoldDB" id="M5ER03"/>
<keyword evidence="3" id="KW-1185">Reference proteome</keyword>
<evidence type="ECO:0000259" key="1">
    <source>
        <dbReference type="Pfam" id="PF25872"/>
    </source>
</evidence>
<dbReference type="Proteomes" id="UP000012062">
    <property type="component" value="Unassembled WGS sequence"/>
</dbReference>
<accession>M5ER03</accession>
<dbReference type="Gene3D" id="3.40.50.300">
    <property type="entry name" value="P-loop containing nucleotide triphosphate hydrolases"/>
    <property type="match status" value="1"/>
</dbReference>
<protein>
    <submittedName>
        <fullName evidence="2">Putative Adenylate/guanylate cyclase</fullName>
    </submittedName>
</protein>
<dbReference type="InterPro" id="IPR058852">
    <property type="entry name" value="HTH_77"/>
</dbReference>
<evidence type="ECO:0000313" key="2">
    <source>
        <dbReference type="EMBL" id="CCV06523.1"/>
    </source>
</evidence>
<dbReference type="SUPFAM" id="SSF48452">
    <property type="entry name" value="TPR-like"/>
    <property type="match status" value="1"/>
</dbReference>
<dbReference type="Gene3D" id="1.25.40.10">
    <property type="entry name" value="Tetratricopeptide repeat domain"/>
    <property type="match status" value="1"/>
</dbReference>
<sequence length="776" mass="84925">MIDNLPDGAALLDLGQHLLRDVDTPQRLHQLMALGLGSKFPPLKLDSPRRTNIPQQTLALIGRDSELRDMEILARKFRLITLVGPGGVGKTRVGLEFGREAILRYPDGVWVLELASLTDGQLVAESLATLFGGGIALGRLALDTVVSFLRDKSVLIILDSCEHLLLSVAETAEAILRNCAGVSLICTSREPLAVRGERIYRIPSLSFPTHPDAASAESALRHPAVRLFAERGSAAGTGFTVGKENVAAVCTICKRLDGLPLALEIAASHLRALLAHELADLLEKHLIVLGGASRTALPQQQTLQSVFEWSFNLLVADEQTLLKRLAIFAGGFTLESAQAVATDNTIIHSNVFNMLSSLVDKSLVTLVPVGHQTRYRLLESTRSFALGRLAKEEHESLARRLCSFLISFYAEASAEWLDGSTDNWLQIYAPDLDNLRASLEWAFGANGEIELGLELASHSLRLMLELSLFPEIDRWFQATSAHVREDTPLLVKARLLYATSYVHHAWFGGRDAAQPALEAAALFRASGSTLELAQCLVRAGQALSSPTETRHARLLLEESHMLLPPYGDTKVRATCLLSLGVLSDFEGNFLDGYTLLKESADIFQEIEDNFGMRFVLICLAENRFSLGAANDALMFVQQAIDLAVKHNHRHTLSLARMNLAAYQLILGMTGEARETARESLRDANTLGLSSYIVILVEHLALVAALDGKLDRAARMLGYSDRMRLFHGSVREGTEQKIYERLAPLVASIVPREKLIRLAGEGAAWTEGQAVEHAMAI</sequence>
<organism evidence="2 3">
    <name type="scientific">Mesorhizobium metallidurans STM 2683</name>
    <dbReference type="NCBI Taxonomy" id="1297569"/>
    <lineage>
        <taxon>Bacteria</taxon>
        <taxon>Pseudomonadati</taxon>
        <taxon>Pseudomonadota</taxon>
        <taxon>Alphaproteobacteria</taxon>
        <taxon>Hyphomicrobiales</taxon>
        <taxon>Phyllobacteriaceae</taxon>
        <taxon>Mesorhizobium</taxon>
    </lineage>
</organism>
<comment type="caution">
    <text evidence="2">The sequence shown here is derived from an EMBL/GenBank/DDBJ whole genome shotgun (WGS) entry which is preliminary data.</text>
</comment>
<evidence type="ECO:0000313" key="3">
    <source>
        <dbReference type="Proteomes" id="UP000012062"/>
    </source>
</evidence>
<dbReference type="eggNOG" id="COG3903">
    <property type="taxonomic scope" value="Bacteria"/>
</dbReference>
<dbReference type="InterPro" id="IPR011990">
    <property type="entry name" value="TPR-like_helical_dom_sf"/>
</dbReference>
<dbReference type="PANTHER" id="PTHR47691">
    <property type="entry name" value="REGULATOR-RELATED"/>
    <property type="match status" value="1"/>
</dbReference>
<dbReference type="PRINTS" id="PR00364">
    <property type="entry name" value="DISEASERSIST"/>
</dbReference>
<dbReference type="InterPro" id="IPR027417">
    <property type="entry name" value="P-loop_NTPase"/>
</dbReference>
<dbReference type="PANTHER" id="PTHR47691:SF3">
    <property type="entry name" value="HTH-TYPE TRANSCRIPTIONAL REGULATOR RV0890C-RELATED"/>
    <property type="match status" value="1"/>
</dbReference>
<dbReference type="Pfam" id="PF25872">
    <property type="entry name" value="HTH_77"/>
    <property type="match status" value="1"/>
</dbReference>
<dbReference type="STRING" id="1297569.MESS2_320049"/>
<feature type="domain" description="Winged helix-turn-helix" evidence="1">
    <location>
        <begin position="316"/>
        <end position="389"/>
    </location>
</feature>
<name>M5ER03_9HYPH</name>
<dbReference type="EMBL" id="CAUM01000098">
    <property type="protein sequence ID" value="CCV06523.1"/>
    <property type="molecule type" value="Genomic_DNA"/>
</dbReference>
<proteinExistence type="predicted"/>
<reference evidence="2 3" key="1">
    <citation type="submission" date="2013-02" db="EMBL/GenBank/DDBJ databases">
        <authorList>
            <person name="Genoscope - CEA"/>
        </authorList>
    </citation>
    <scope>NUCLEOTIDE SEQUENCE [LARGE SCALE GENOMIC DNA]</scope>
    <source>
        <strain evidence="2 3">STM 2683</strain>
    </source>
</reference>
<dbReference type="SUPFAM" id="SSF52540">
    <property type="entry name" value="P-loop containing nucleoside triphosphate hydrolases"/>
    <property type="match status" value="1"/>
</dbReference>